<name>A0A3G5A7Q7_9VIRU</name>
<dbReference type="EMBL" id="MK072351">
    <property type="protein sequence ID" value="AYV82251.1"/>
    <property type="molecule type" value="Genomic_DNA"/>
</dbReference>
<dbReference type="Pfam" id="PF13516">
    <property type="entry name" value="LRR_6"/>
    <property type="match status" value="2"/>
</dbReference>
<evidence type="ECO:0000313" key="1">
    <source>
        <dbReference type="EMBL" id="AYV82251.1"/>
    </source>
</evidence>
<dbReference type="InterPro" id="IPR052394">
    <property type="entry name" value="LRR-containing"/>
</dbReference>
<reference evidence="1" key="1">
    <citation type="submission" date="2018-10" db="EMBL/GenBank/DDBJ databases">
        <title>Hidden diversity of soil giant viruses.</title>
        <authorList>
            <person name="Schulz F."/>
            <person name="Alteio L."/>
            <person name="Goudeau D."/>
            <person name="Ryan E.M."/>
            <person name="Malmstrom R.R."/>
            <person name="Blanchard J."/>
            <person name="Woyke T."/>
        </authorList>
    </citation>
    <scope>NUCLEOTIDE SEQUENCE</scope>
    <source>
        <strain evidence="1">HOV1</strain>
    </source>
</reference>
<dbReference type="Gene3D" id="3.80.10.10">
    <property type="entry name" value="Ribonuclease Inhibitor"/>
    <property type="match status" value="3"/>
</dbReference>
<dbReference type="InterPro" id="IPR001611">
    <property type="entry name" value="Leu-rich_rpt"/>
</dbReference>
<organism evidence="1">
    <name type="scientific">Homavirus sp</name>
    <dbReference type="NCBI Taxonomy" id="2487769"/>
    <lineage>
        <taxon>Viruses</taxon>
        <taxon>Varidnaviria</taxon>
        <taxon>Bamfordvirae</taxon>
        <taxon>Nucleocytoviricota</taxon>
        <taxon>Megaviricetes</taxon>
        <taxon>Imitervirales</taxon>
        <taxon>Mimiviridae</taxon>
        <taxon>Klosneuvirinae</taxon>
    </lineage>
</organism>
<proteinExistence type="predicted"/>
<gene>
    <name evidence="1" type="ORF">Homavirus20_9</name>
</gene>
<accession>A0A3G5A7Q7</accession>
<dbReference type="SUPFAM" id="SSF52047">
    <property type="entry name" value="RNI-like"/>
    <property type="match status" value="1"/>
</dbReference>
<dbReference type="InterPro" id="IPR032675">
    <property type="entry name" value="LRR_dom_sf"/>
</dbReference>
<dbReference type="SMART" id="SM00368">
    <property type="entry name" value="LRR_RI"/>
    <property type="match status" value="4"/>
</dbReference>
<sequence>MSKSRKTIEKIKDNRVTYLYLTNKNYANTDYHEFVDALKNNTSIEMLSVEIGNEGYMMLANVLKVNTTITEIDMRSKQSKISNKSYTTLVDTLKNNTSVTGISMDIGDYTISMSMYEVTDNCNNFCKLLTEVLETNKHITSIRIGDHISDEYCAKLVDILKDIQITYLSLYCCDINTLTCKALGELLSVSKTLQSLHVSRCDIDYSSFIYITEALKTNKFLITLGFNYCFGTDQTYMLYFSDALKVNNTLKELTLIDNCIQNSGAKVFAEALKVNRTLEILHQEDSFRDDIIVNALKFNPSIIALDSYTNDKYPYLKRNREYKQKLESGEIKNINDIILEEEIEVKVEVKVNVDKKIDKKADIKADVNWDVDWYVDCNNYDY</sequence>
<evidence type="ECO:0008006" key="2">
    <source>
        <dbReference type="Google" id="ProtNLM"/>
    </source>
</evidence>
<protein>
    <recommendedName>
        <fullName evidence="2">Leucine-rich repeat protein</fullName>
    </recommendedName>
</protein>
<dbReference type="PANTHER" id="PTHR24114:SF2">
    <property type="entry name" value="F-BOX DOMAIN-CONTAINING PROTEIN-RELATED"/>
    <property type="match status" value="1"/>
</dbReference>
<dbReference type="PANTHER" id="PTHR24114">
    <property type="entry name" value="LEUCINE RICH REPEAT FAMILY PROTEIN"/>
    <property type="match status" value="1"/>
</dbReference>